<dbReference type="InterPro" id="IPR042566">
    <property type="entry name" value="L1_C"/>
</dbReference>
<dbReference type="EMBL" id="JAULJE010000001">
    <property type="protein sequence ID" value="KAK1346746.1"/>
    <property type="molecule type" value="Genomic_DNA"/>
</dbReference>
<dbReference type="AlphaFoldDB" id="A0AA40ICK7"/>
<evidence type="ECO:0000259" key="2">
    <source>
        <dbReference type="Pfam" id="PF02994"/>
    </source>
</evidence>
<dbReference type="InterPro" id="IPR004244">
    <property type="entry name" value="Transposase_22"/>
</dbReference>
<protein>
    <recommendedName>
        <fullName evidence="7">L1 transposable element RRM domain-containing protein</fullName>
    </recommendedName>
</protein>
<evidence type="ECO:0000313" key="5">
    <source>
        <dbReference type="EMBL" id="KAK1346746.1"/>
    </source>
</evidence>
<organism evidence="5 6">
    <name type="scientific">Cnephaeus nilssonii</name>
    <name type="common">Northern bat</name>
    <name type="synonym">Eptesicus nilssonii</name>
    <dbReference type="NCBI Taxonomy" id="3371016"/>
    <lineage>
        <taxon>Eukaryota</taxon>
        <taxon>Metazoa</taxon>
        <taxon>Chordata</taxon>
        <taxon>Craniata</taxon>
        <taxon>Vertebrata</taxon>
        <taxon>Euteleostomi</taxon>
        <taxon>Mammalia</taxon>
        <taxon>Eutheria</taxon>
        <taxon>Laurasiatheria</taxon>
        <taxon>Chiroptera</taxon>
        <taxon>Yangochiroptera</taxon>
        <taxon>Vespertilionidae</taxon>
        <taxon>Cnephaeus</taxon>
    </lineage>
</organism>
<dbReference type="Gene3D" id="3.30.70.1820">
    <property type="entry name" value="L1 transposable element, RRM domain"/>
    <property type="match status" value="1"/>
</dbReference>
<comment type="caution">
    <text evidence="5">The sequence shown here is derived from an EMBL/GenBank/DDBJ whole genome shotgun (WGS) entry which is preliminary data.</text>
</comment>
<gene>
    <name evidence="5" type="ORF">QTO34_000606</name>
</gene>
<evidence type="ECO:0000259" key="3">
    <source>
        <dbReference type="Pfam" id="PF16122"/>
    </source>
</evidence>
<evidence type="ECO:0008006" key="7">
    <source>
        <dbReference type="Google" id="ProtNLM"/>
    </source>
</evidence>
<dbReference type="InterPro" id="IPR035300">
    <property type="entry name" value="L1_dsRBD"/>
</dbReference>
<evidence type="ECO:0000256" key="1">
    <source>
        <dbReference type="ARBA" id="ARBA00061640"/>
    </source>
</evidence>
<dbReference type="Pfam" id="PF17490">
    <property type="entry name" value="Tnp_22_dsRBD"/>
    <property type="match status" value="1"/>
</dbReference>
<dbReference type="FunFam" id="3.30.70.1820:FF:000002">
    <property type="entry name" value="LINE-1 retrotransposable element ORF1 protein"/>
    <property type="match status" value="1"/>
</dbReference>
<sequence>MEKADKFNETLEDMKKDQLEIKHTLTEIKNIIQRPNSRLEDRKHQLKDLEYKEAKDTAPEKYEEKRIQKVEDSVRSLWDNFKRTNIRIMGVPEEEREQDAENLFEEIMNENFPHLMKEIDLQVQEAHRTPNKRNPKRTTPRHIIIKMPRAKDKERILQAAREKQLVTYKGAPIRLSANFSTETMQARREWQEIFKVMNSKNLQPRLLYPAKLSFRIEGQIKSFTDKKKLKEFITTKPVLYEMLKVLHMRGTISHEHPWEVMSNLNFYRDPEDIEKSRLLLKRIVTKEEFQGEWTAPASEFTAAQSEITDWSEGAGVFCAYSAVSY</sequence>
<feature type="domain" description="L1 transposable element dsRBD-like" evidence="4">
    <location>
        <begin position="182"/>
        <end position="244"/>
    </location>
</feature>
<comment type="similarity">
    <text evidence="1">Belongs to the transposase 22 family.</text>
</comment>
<keyword evidence="6" id="KW-1185">Reference proteome</keyword>
<dbReference type="PANTHER" id="PTHR11505">
    <property type="entry name" value="L1 TRANSPOSABLE ELEMENT-RELATED"/>
    <property type="match status" value="1"/>
</dbReference>
<dbReference type="InterPro" id="IPR043636">
    <property type="entry name" value="L1_RRM_dom"/>
</dbReference>
<evidence type="ECO:0000313" key="6">
    <source>
        <dbReference type="Proteomes" id="UP001177744"/>
    </source>
</evidence>
<feature type="domain" description="L1 transposable element RRM" evidence="2">
    <location>
        <begin position="83"/>
        <end position="177"/>
    </location>
</feature>
<dbReference type="Pfam" id="PF16122">
    <property type="entry name" value="40S_SA_C"/>
    <property type="match status" value="1"/>
</dbReference>
<reference evidence="5" key="1">
    <citation type="submission" date="2023-06" db="EMBL/GenBank/DDBJ databases">
        <title>Reference genome for the Northern bat (Eptesicus nilssonii), a most northern bat species.</title>
        <authorList>
            <person name="Laine V.N."/>
            <person name="Pulliainen A.T."/>
            <person name="Lilley T.M."/>
        </authorList>
    </citation>
    <scope>NUCLEOTIDE SEQUENCE</scope>
    <source>
        <strain evidence="5">BLF_Eptnil</strain>
        <tissue evidence="5">Kidney</tissue>
    </source>
</reference>
<name>A0AA40ICK7_CNENI</name>
<evidence type="ECO:0000259" key="4">
    <source>
        <dbReference type="Pfam" id="PF17490"/>
    </source>
</evidence>
<accession>A0AA40ICK7</accession>
<dbReference type="Proteomes" id="UP001177744">
    <property type="component" value="Unassembled WGS sequence"/>
</dbReference>
<dbReference type="Pfam" id="PF02994">
    <property type="entry name" value="Transposase_22"/>
    <property type="match status" value="1"/>
</dbReference>
<proteinExistence type="inferred from homology"/>
<dbReference type="InterPro" id="IPR032281">
    <property type="entry name" value="Ribosomal_uS2_C"/>
</dbReference>
<dbReference type="Gene3D" id="3.30.250.20">
    <property type="entry name" value="L1 transposable element, C-terminal domain"/>
    <property type="match status" value="1"/>
</dbReference>
<feature type="domain" description="Small ribosomal subunit protein uS2 C-terminal" evidence="3">
    <location>
        <begin position="266"/>
        <end position="315"/>
    </location>
</feature>